<proteinExistence type="predicted"/>
<dbReference type="Proteomes" id="UP000324222">
    <property type="component" value="Unassembled WGS sequence"/>
</dbReference>
<comment type="caution">
    <text evidence="1">The sequence shown here is derived from an EMBL/GenBank/DDBJ whole genome shotgun (WGS) entry which is preliminary data.</text>
</comment>
<sequence length="94" mass="10421">MRIEKAGGNREGAIVSSSLRQLCFCEEKKMRFSRREVVFHRSKTANVAEVNEEKVEGAVSRYFGSSSRQESDLGTLLVPFPEGDSEAGFGVSIF</sequence>
<dbReference type="EMBL" id="VSRR010012109">
    <property type="protein sequence ID" value="MPC54102.1"/>
    <property type="molecule type" value="Genomic_DNA"/>
</dbReference>
<protein>
    <submittedName>
        <fullName evidence="1">Uncharacterized protein</fullName>
    </submittedName>
</protein>
<name>A0A5B7G564_PORTR</name>
<organism evidence="1 2">
    <name type="scientific">Portunus trituberculatus</name>
    <name type="common">Swimming crab</name>
    <name type="synonym">Neptunus trituberculatus</name>
    <dbReference type="NCBI Taxonomy" id="210409"/>
    <lineage>
        <taxon>Eukaryota</taxon>
        <taxon>Metazoa</taxon>
        <taxon>Ecdysozoa</taxon>
        <taxon>Arthropoda</taxon>
        <taxon>Crustacea</taxon>
        <taxon>Multicrustacea</taxon>
        <taxon>Malacostraca</taxon>
        <taxon>Eumalacostraca</taxon>
        <taxon>Eucarida</taxon>
        <taxon>Decapoda</taxon>
        <taxon>Pleocyemata</taxon>
        <taxon>Brachyura</taxon>
        <taxon>Eubrachyura</taxon>
        <taxon>Portunoidea</taxon>
        <taxon>Portunidae</taxon>
        <taxon>Portuninae</taxon>
        <taxon>Portunus</taxon>
    </lineage>
</organism>
<evidence type="ECO:0000313" key="1">
    <source>
        <dbReference type="EMBL" id="MPC54102.1"/>
    </source>
</evidence>
<keyword evidence="2" id="KW-1185">Reference proteome</keyword>
<reference evidence="1 2" key="1">
    <citation type="submission" date="2019-05" db="EMBL/GenBank/DDBJ databases">
        <title>Another draft genome of Portunus trituberculatus and its Hox gene families provides insights of decapod evolution.</title>
        <authorList>
            <person name="Jeong J.-H."/>
            <person name="Song I."/>
            <person name="Kim S."/>
            <person name="Choi T."/>
            <person name="Kim D."/>
            <person name="Ryu S."/>
            <person name="Kim W."/>
        </authorList>
    </citation>
    <scope>NUCLEOTIDE SEQUENCE [LARGE SCALE GENOMIC DNA]</scope>
    <source>
        <tissue evidence="1">Muscle</tissue>
    </source>
</reference>
<accession>A0A5B7G564</accession>
<evidence type="ECO:0000313" key="2">
    <source>
        <dbReference type="Proteomes" id="UP000324222"/>
    </source>
</evidence>
<dbReference type="AlphaFoldDB" id="A0A5B7G564"/>
<gene>
    <name evidence="1" type="ORF">E2C01_048009</name>
</gene>